<gene>
    <name evidence="2" type="primary">p10</name>
</gene>
<reference evidence="1 3" key="1">
    <citation type="journal article" date="2003" name="Plant Dis.">
        <title>First report of Beet pseudoyellows virus in strawberry in the USA: A second crinivirus able to cause pallidosis disease.</title>
        <authorList>
            <person name="Tzanetakis I.E."/>
            <person name="Wintermantel W.M."/>
            <person name="Martin R.R."/>
        </authorList>
    </citation>
    <scope>NUCLEOTIDE SEQUENCE [LARGE SCALE GENOMIC DNA]</scope>
</reference>
<reference evidence="1" key="4">
    <citation type="submission" date="2009-09" db="EMBL/GenBank/DDBJ databases">
        <authorList>
            <person name="Tzanetakis I.E."/>
        </authorList>
    </citation>
    <scope>NUCLEOTIDE SEQUENCE</scope>
</reference>
<reference evidence="1 3" key="3">
    <citation type="journal article" date="2004" name="Virus Genes">
        <title>Complete nucleotide sequence of a strawberry isolate of Beet pseudoyellows virus.</title>
        <authorList>
            <person name="Tzanetakis I.E."/>
            <person name="Martin R.R."/>
        </authorList>
    </citation>
    <scope>NUCLEOTIDE SEQUENCE [LARGE SCALE GENOMIC DNA]</scope>
</reference>
<sequence>MDFESLIDKYTLERVEDMFSLYGKFGNELPTLSDFLLDVIDKFFLPFSAKQKELPIKIEDLETFLVCIKFYRDNYILRRYGR</sequence>
<accession>Q6VRA2</accession>
<dbReference type="KEGG" id="vg:2650875"/>
<organism evidence="1 3">
    <name type="scientific">Beet pseudoyellows virus</name>
    <dbReference type="NCBI Taxonomy" id="72750"/>
    <lineage>
        <taxon>Viruses</taxon>
        <taxon>Riboviria</taxon>
        <taxon>Orthornavirae</taxon>
        <taxon>Kitrinoviricota</taxon>
        <taxon>Alsuviricetes</taxon>
        <taxon>Martellivirales</taxon>
        <taxon>Closteroviridae</taxon>
        <taxon>Crinivirus</taxon>
        <taxon>Crinivirus pseudobetae</taxon>
    </lineage>
</organism>
<evidence type="ECO:0000313" key="2">
    <source>
        <dbReference type="EMBL" id="BAV38110.1"/>
    </source>
</evidence>
<evidence type="ECO:0000313" key="1">
    <source>
        <dbReference type="EMBL" id="AAQ97389.1"/>
    </source>
</evidence>
<evidence type="ECO:0000313" key="3">
    <source>
        <dbReference type="Proteomes" id="UP000203551"/>
    </source>
</evidence>
<protein>
    <submittedName>
        <fullName evidence="1 2">p10</fullName>
    </submittedName>
</protein>
<reference evidence="2" key="5">
    <citation type="submission" date="2015-11" db="EMBL/GenBank/DDBJ databases">
        <title>Nucleotide Sequences of a new isolate of Beet pseudo-yellows virus (BPYV) from Cucumber suggests host adaptation function of RNA 1.</title>
        <authorList>
            <person name="Akhter M.S."/>
            <person name="Bhor S.A."/>
            <person name="Nao M."/>
            <person name="Sekine K.-T."/>
            <person name="Yaeno T."/>
            <person name="Yamaoka N."/>
            <person name="Nishiguchi M."/>
            <person name="Kobayashi K."/>
        </authorList>
    </citation>
    <scope>NUCLEOTIDE SEQUENCE</scope>
    <source>
        <strain evidence="2">MI</strain>
    </source>
</reference>
<proteinExistence type="predicted"/>
<keyword evidence="3" id="KW-1185">Reference proteome</keyword>
<dbReference type="EMBL" id="AY330919">
    <property type="protein sequence ID" value="AAQ97389.1"/>
    <property type="molecule type" value="Genomic_RNA"/>
</dbReference>
<dbReference type="EMBL" id="LC100132">
    <property type="protein sequence ID" value="BAV38110.1"/>
    <property type="molecule type" value="Genomic_RNA"/>
</dbReference>
<dbReference type="OrthoDB" id="38747at10239"/>
<dbReference type="RefSeq" id="NP_940791.1">
    <property type="nucleotide sequence ID" value="NC_005210.2"/>
</dbReference>
<dbReference type="Proteomes" id="UP000203551">
    <property type="component" value="Genome"/>
</dbReference>
<name>Q6VRA2_9CLOS</name>
<reference evidence="1 3" key="2">
    <citation type="journal article" date="2004" name="Plant Dis.">
        <title>First report of beet pseudo yellows virus in blackberry in the United States.</title>
        <authorList>
            <person name="Tzanetakis I.E."/>
            <person name="Martin R.R."/>
        </authorList>
    </citation>
    <scope>NUCLEOTIDE SEQUENCE [LARGE SCALE GENOMIC DNA]</scope>
</reference>